<evidence type="ECO:0000313" key="2">
    <source>
        <dbReference type="EMBL" id="AIL44953.1"/>
    </source>
</evidence>
<dbReference type="Gene3D" id="3.40.630.10">
    <property type="entry name" value="Zn peptidases"/>
    <property type="match status" value="1"/>
</dbReference>
<dbReference type="PANTHER" id="PTHR12147:SF26">
    <property type="entry name" value="PEPTIDASE M28 DOMAIN-CONTAINING PROTEIN"/>
    <property type="match status" value="1"/>
</dbReference>
<dbReference type="GO" id="GO:0006508">
    <property type="term" value="P:proteolysis"/>
    <property type="evidence" value="ECO:0007669"/>
    <property type="project" value="InterPro"/>
</dbReference>
<dbReference type="Proteomes" id="UP000028933">
    <property type="component" value="Chromosome"/>
</dbReference>
<dbReference type="InterPro" id="IPR045175">
    <property type="entry name" value="M28_fam"/>
</dbReference>
<dbReference type="SUPFAM" id="SSF52025">
    <property type="entry name" value="PA domain"/>
    <property type="match status" value="1"/>
</dbReference>
<dbReference type="eggNOG" id="COG2234">
    <property type="taxonomic scope" value="Bacteria"/>
</dbReference>
<dbReference type="RefSeq" id="WP_024565168.1">
    <property type="nucleotide sequence ID" value="NZ_CP007547.1"/>
</dbReference>
<dbReference type="GO" id="GO:0004177">
    <property type="term" value="F:aminopeptidase activity"/>
    <property type="evidence" value="ECO:0007669"/>
    <property type="project" value="UniProtKB-KW"/>
</dbReference>
<protein>
    <submittedName>
        <fullName evidence="2">Aminopeptidase</fullName>
    </submittedName>
</protein>
<keyword evidence="2" id="KW-0645">Protease</keyword>
<keyword evidence="2" id="KW-0378">Hydrolase</keyword>
<dbReference type="SUPFAM" id="SSF53187">
    <property type="entry name" value="Zn-dependent exopeptidases"/>
    <property type="match status" value="1"/>
</dbReference>
<reference evidence="2 3" key="1">
    <citation type="journal article" date="2013" name="Lancet">
        <title>First case of E anophelis outbreak in an intensive-care unit.</title>
        <authorList>
            <person name="Teo J."/>
            <person name="Tan S.Y."/>
            <person name="Tay M."/>
            <person name="Ding Y."/>
            <person name="Kjelleberg S."/>
            <person name="Givskov M."/>
            <person name="Lin R.T."/>
            <person name="Yang L."/>
        </authorList>
    </citation>
    <scope>NUCLEOTIDE SEQUENCE [LARGE SCALE GENOMIC DNA]</scope>
    <source>
        <strain evidence="2 3">NUHP1</strain>
    </source>
</reference>
<name>A0A077EEB6_9FLAO</name>
<dbReference type="KEGG" id="eao:BD94_1178"/>
<dbReference type="HOGENOM" id="CLU_019932_2_0_10"/>
<organism evidence="2 3">
    <name type="scientific">Elizabethkingia anophelis NUHP1</name>
    <dbReference type="NCBI Taxonomy" id="1338011"/>
    <lineage>
        <taxon>Bacteria</taxon>
        <taxon>Pseudomonadati</taxon>
        <taxon>Bacteroidota</taxon>
        <taxon>Flavobacteriia</taxon>
        <taxon>Flavobacteriales</taxon>
        <taxon>Weeksellaceae</taxon>
        <taxon>Elizabethkingia</taxon>
    </lineage>
</organism>
<dbReference type="AlphaFoldDB" id="A0A077EEB6"/>
<dbReference type="InterPro" id="IPR046450">
    <property type="entry name" value="PA_dom_sf"/>
</dbReference>
<proteinExistence type="predicted"/>
<dbReference type="GO" id="GO:0008235">
    <property type="term" value="F:metalloexopeptidase activity"/>
    <property type="evidence" value="ECO:0007669"/>
    <property type="project" value="InterPro"/>
</dbReference>
<evidence type="ECO:0000259" key="1">
    <source>
        <dbReference type="Pfam" id="PF04389"/>
    </source>
</evidence>
<dbReference type="Pfam" id="PF04389">
    <property type="entry name" value="Peptidase_M28"/>
    <property type="match status" value="1"/>
</dbReference>
<sequence>MKKKYLQVVVGLAFFCLGNAQQYKKPLVSAIKESDLRTDMFEIAADQFRGREAGTLDELKVSMWLANKASDSGMKPAGDNGTFFQFYEMYRHQVSPQSSLKIGNRDFKLWKDFLVTEPVNANINADMLYAGNAEPEDLQKLNIKGKVLVVNSSAKGIKQDMFLFQRRYPGFVKAKYYNTAFKLGAKAIIFITDDIAEKSWVEVYPQMTRGLYGVEGLREKVENNMPVVWIRKSDADQLKNNTKISLNLMTETYRYPSVNVIGKIEGTDPKLKNEYVLISGHQDHDGIRHPVKNDTIYNGADDNASTCVAMLAMARAYKQQPGKRSILFVFHGAEERGLLGSRWHASHPVVPKEQIVAVLNGDMIGRNSNDEAALLGGNTPHKNSDELVKMAEEANNEGTKFRYLKDWDSPEHAEYFYFRSDHLPYARIGIPALFFTSVLHNQYHTPQDESENINYKKLYKMTEWMYRTSWKVANESQRPALIPNFSLER</sequence>
<evidence type="ECO:0000313" key="3">
    <source>
        <dbReference type="Proteomes" id="UP000028933"/>
    </source>
</evidence>
<dbReference type="EMBL" id="CP007547">
    <property type="protein sequence ID" value="AIL44953.1"/>
    <property type="molecule type" value="Genomic_DNA"/>
</dbReference>
<dbReference type="STRING" id="1338011.BD94_1178"/>
<keyword evidence="2" id="KW-0031">Aminopeptidase</keyword>
<gene>
    <name evidence="2" type="ORF">BD94_1178</name>
</gene>
<accession>A0A077EEB6</accession>
<dbReference type="PANTHER" id="PTHR12147">
    <property type="entry name" value="METALLOPEPTIDASE M28 FAMILY MEMBER"/>
    <property type="match status" value="1"/>
</dbReference>
<dbReference type="InterPro" id="IPR007484">
    <property type="entry name" value="Peptidase_M28"/>
</dbReference>
<feature type="domain" description="Peptidase M28" evidence="1">
    <location>
        <begin position="259"/>
        <end position="465"/>
    </location>
</feature>
<dbReference type="Gene3D" id="3.50.30.30">
    <property type="match status" value="1"/>
</dbReference>